<dbReference type="GO" id="GO:0043565">
    <property type="term" value="F:sequence-specific DNA binding"/>
    <property type="evidence" value="ECO:0007669"/>
    <property type="project" value="InterPro"/>
</dbReference>
<evidence type="ECO:0000256" key="2">
    <source>
        <dbReference type="ARBA" id="ARBA00023163"/>
    </source>
</evidence>
<dbReference type="SUPFAM" id="SSF57716">
    <property type="entry name" value="Glucocorticoid receptor-like (DNA-binding domain)"/>
    <property type="match status" value="1"/>
</dbReference>
<keyword evidence="3" id="KW-0539">Nucleus</keyword>
<dbReference type="Gene3D" id="3.30.50.10">
    <property type="entry name" value="Erythroid Transcription Factor GATA-1, subunit A"/>
    <property type="match status" value="1"/>
</dbReference>
<name>A0A6V7YAN9_MELEN</name>
<dbReference type="AlphaFoldDB" id="A0A6V7YAN9"/>
<evidence type="ECO:0000256" key="1">
    <source>
        <dbReference type="ARBA" id="ARBA00023015"/>
    </source>
</evidence>
<keyword evidence="4" id="KW-0863">Zinc-finger</keyword>
<reference evidence="6 7" key="1">
    <citation type="submission" date="2020-08" db="EMBL/GenBank/DDBJ databases">
        <authorList>
            <person name="Koutsovoulos G."/>
            <person name="Danchin GJ E."/>
        </authorList>
    </citation>
    <scope>NUCLEOTIDE SEQUENCE [LARGE SCALE GENOMIC DNA]</scope>
</reference>
<evidence type="ECO:0000256" key="4">
    <source>
        <dbReference type="PROSITE-ProRule" id="PRU00094"/>
    </source>
</evidence>
<dbReference type="GO" id="GO:0008270">
    <property type="term" value="F:zinc ion binding"/>
    <property type="evidence" value="ECO:0007669"/>
    <property type="project" value="UniProtKB-KW"/>
</dbReference>
<evidence type="ECO:0000313" key="7">
    <source>
        <dbReference type="Proteomes" id="UP000580250"/>
    </source>
</evidence>
<sequence>MLDESTENTKINKKELLNENIENYKCKLLSSYWTEINLIGYKIELLEKQKIEHPNELKSKIIDIGNKIRVIIEKKKRDCFNCGAKQIKTWWDKYLKEQYLCHTCGNYNRKYGKHRHKSLFVKTEKITSQNRNCSICDVTHTSRWYCHSKPGHYLCAACYQKQHKIKKSTKNTKADG</sequence>
<dbReference type="SUPFAM" id="SSF57850">
    <property type="entry name" value="RING/U-box"/>
    <property type="match status" value="1"/>
</dbReference>
<accession>A0A6V7YAN9</accession>
<protein>
    <recommendedName>
        <fullName evidence="5">GATA-type domain-containing protein</fullName>
    </recommendedName>
</protein>
<keyword evidence="4" id="KW-0479">Metal-binding</keyword>
<keyword evidence="1" id="KW-0805">Transcription regulation</keyword>
<dbReference type="SMART" id="SM00401">
    <property type="entry name" value="ZnF_GATA"/>
    <property type="match status" value="2"/>
</dbReference>
<gene>
    <name evidence="6" type="ORF">MENT_LOCUS62815</name>
</gene>
<dbReference type="InterPro" id="IPR000679">
    <property type="entry name" value="Znf_GATA"/>
</dbReference>
<dbReference type="InterPro" id="IPR013088">
    <property type="entry name" value="Znf_NHR/GATA"/>
</dbReference>
<comment type="caution">
    <text evidence="6">The sequence shown here is derived from an EMBL/GenBank/DDBJ whole genome shotgun (WGS) entry which is preliminary data.</text>
</comment>
<keyword evidence="2" id="KW-0804">Transcription</keyword>
<evidence type="ECO:0000313" key="6">
    <source>
        <dbReference type="EMBL" id="CAD2208743.1"/>
    </source>
</evidence>
<feature type="domain" description="GATA-type" evidence="5">
    <location>
        <begin position="73"/>
        <end position="131"/>
    </location>
</feature>
<dbReference type="PROSITE" id="PS50114">
    <property type="entry name" value="GATA_ZN_FINGER_2"/>
    <property type="match status" value="1"/>
</dbReference>
<dbReference type="Proteomes" id="UP000580250">
    <property type="component" value="Unassembled WGS sequence"/>
</dbReference>
<dbReference type="EMBL" id="CAJEWN010003843">
    <property type="protein sequence ID" value="CAD2208743.1"/>
    <property type="molecule type" value="Genomic_DNA"/>
</dbReference>
<evidence type="ECO:0000256" key="3">
    <source>
        <dbReference type="ARBA" id="ARBA00023242"/>
    </source>
</evidence>
<keyword evidence="4" id="KW-0862">Zinc</keyword>
<proteinExistence type="predicted"/>
<organism evidence="6 7">
    <name type="scientific">Meloidogyne enterolobii</name>
    <name type="common">Root-knot nematode worm</name>
    <name type="synonym">Meloidogyne mayaguensis</name>
    <dbReference type="NCBI Taxonomy" id="390850"/>
    <lineage>
        <taxon>Eukaryota</taxon>
        <taxon>Metazoa</taxon>
        <taxon>Ecdysozoa</taxon>
        <taxon>Nematoda</taxon>
        <taxon>Chromadorea</taxon>
        <taxon>Rhabditida</taxon>
        <taxon>Tylenchina</taxon>
        <taxon>Tylenchomorpha</taxon>
        <taxon>Tylenchoidea</taxon>
        <taxon>Meloidogynidae</taxon>
        <taxon>Meloidogyninae</taxon>
        <taxon>Meloidogyne</taxon>
    </lineage>
</organism>
<dbReference type="GO" id="GO:0006355">
    <property type="term" value="P:regulation of DNA-templated transcription"/>
    <property type="evidence" value="ECO:0007669"/>
    <property type="project" value="InterPro"/>
</dbReference>
<evidence type="ECO:0000259" key="5">
    <source>
        <dbReference type="PROSITE" id="PS50114"/>
    </source>
</evidence>